<reference evidence="1" key="2">
    <citation type="journal article" date="2024" name="Plant">
        <title>Genomic evolution and insights into agronomic trait innovations of Sesamum species.</title>
        <authorList>
            <person name="Miao H."/>
            <person name="Wang L."/>
            <person name="Qu L."/>
            <person name="Liu H."/>
            <person name="Sun Y."/>
            <person name="Le M."/>
            <person name="Wang Q."/>
            <person name="Wei S."/>
            <person name="Zheng Y."/>
            <person name="Lin W."/>
            <person name="Duan Y."/>
            <person name="Cao H."/>
            <person name="Xiong S."/>
            <person name="Wang X."/>
            <person name="Wei L."/>
            <person name="Li C."/>
            <person name="Ma Q."/>
            <person name="Ju M."/>
            <person name="Zhao R."/>
            <person name="Li G."/>
            <person name="Mu C."/>
            <person name="Tian Q."/>
            <person name="Mei H."/>
            <person name="Zhang T."/>
            <person name="Gao T."/>
            <person name="Zhang H."/>
        </authorList>
    </citation>
    <scope>NUCLEOTIDE SEQUENCE</scope>
    <source>
        <strain evidence="1">KEN1</strain>
    </source>
</reference>
<protein>
    <recommendedName>
        <fullName evidence="2">Endonuclease/exonuclease/phosphatase domain-containing protein</fullName>
    </recommendedName>
</protein>
<dbReference type="PANTHER" id="PTHR33710:SF62">
    <property type="entry name" value="DUF4283 DOMAIN PROTEIN"/>
    <property type="match status" value="1"/>
</dbReference>
<dbReference type="InterPro" id="IPR036691">
    <property type="entry name" value="Endo/exonu/phosph_ase_sf"/>
</dbReference>
<proteinExistence type="predicted"/>
<evidence type="ECO:0000313" key="1">
    <source>
        <dbReference type="EMBL" id="KAL0462351.1"/>
    </source>
</evidence>
<evidence type="ECO:0008006" key="2">
    <source>
        <dbReference type="Google" id="ProtNLM"/>
    </source>
</evidence>
<dbReference type="PANTHER" id="PTHR33710">
    <property type="entry name" value="BNAC02G09200D PROTEIN"/>
    <property type="match status" value="1"/>
</dbReference>
<reference evidence="1" key="1">
    <citation type="submission" date="2020-06" db="EMBL/GenBank/DDBJ databases">
        <authorList>
            <person name="Li T."/>
            <person name="Hu X."/>
            <person name="Zhang T."/>
            <person name="Song X."/>
            <person name="Zhang H."/>
            <person name="Dai N."/>
            <person name="Sheng W."/>
            <person name="Hou X."/>
            <person name="Wei L."/>
        </authorList>
    </citation>
    <scope>NUCLEOTIDE SEQUENCE</scope>
    <source>
        <strain evidence="1">KEN1</strain>
        <tissue evidence="1">Leaf</tissue>
    </source>
</reference>
<gene>
    <name evidence="1" type="ORF">Slati_0122700</name>
</gene>
<sequence length="294" mass="33381">MRGLFWNVRGIRNDPTQRVLNRVRKQNHLDFLAIMEPMVPLDGQFMARRLGFQEVGLDVRCKVLLDHEQLLHLRLESNRWPKSIFLTAVYARCDIVERQDLWDALRAVSVGASPWIVGGDFNTVLSLEKRSGGAAPSSVAMSDFHDVIADCALVDAGYTGSPYTVVTHLELSKSDHYGLLVEAETTMEWKASSFRFQHLWAKQPGFLEVVRRNWLYPPLERYGSASAEINSTKALSEGLEQECLWNVVDRVVAAERNLKEADEAYDLDPCDRTLVERNRCSAELVRALAQEEAF</sequence>
<accession>A0AAW2Y9M8</accession>
<dbReference type="EMBL" id="JACGWN010000001">
    <property type="protein sequence ID" value="KAL0462351.1"/>
    <property type="molecule type" value="Genomic_DNA"/>
</dbReference>
<organism evidence="1">
    <name type="scientific">Sesamum latifolium</name>
    <dbReference type="NCBI Taxonomy" id="2727402"/>
    <lineage>
        <taxon>Eukaryota</taxon>
        <taxon>Viridiplantae</taxon>
        <taxon>Streptophyta</taxon>
        <taxon>Embryophyta</taxon>
        <taxon>Tracheophyta</taxon>
        <taxon>Spermatophyta</taxon>
        <taxon>Magnoliopsida</taxon>
        <taxon>eudicotyledons</taxon>
        <taxon>Gunneridae</taxon>
        <taxon>Pentapetalae</taxon>
        <taxon>asterids</taxon>
        <taxon>lamiids</taxon>
        <taxon>Lamiales</taxon>
        <taxon>Pedaliaceae</taxon>
        <taxon>Sesamum</taxon>
    </lineage>
</organism>
<name>A0AAW2Y9M8_9LAMI</name>
<comment type="caution">
    <text evidence="1">The sequence shown here is derived from an EMBL/GenBank/DDBJ whole genome shotgun (WGS) entry which is preliminary data.</text>
</comment>
<dbReference type="SUPFAM" id="SSF56219">
    <property type="entry name" value="DNase I-like"/>
    <property type="match status" value="1"/>
</dbReference>
<dbReference type="AlphaFoldDB" id="A0AAW2Y9M8"/>
<dbReference type="Gene3D" id="3.60.10.10">
    <property type="entry name" value="Endonuclease/exonuclease/phosphatase"/>
    <property type="match status" value="1"/>
</dbReference>